<dbReference type="AlphaFoldDB" id="K9GZR8"/>
<dbReference type="PANTHER" id="PTHR40124">
    <property type="match status" value="1"/>
</dbReference>
<feature type="chain" id="PRO_5003929844" description="Polysaccharide lyase 14 domain-containing protein" evidence="2">
    <location>
        <begin position="43"/>
        <end position="323"/>
    </location>
</feature>
<dbReference type="PANTHER" id="PTHR40124:SF1">
    <property type="entry name" value="DISAGGREGATASE RELATED REPEAT PROTEIN"/>
    <property type="match status" value="1"/>
</dbReference>
<proteinExistence type="predicted"/>
<organism evidence="4 5">
    <name type="scientific">Caenispirillum salinarum AK4</name>
    <dbReference type="NCBI Taxonomy" id="1238182"/>
    <lineage>
        <taxon>Bacteria</taxon>
        <taxon>Pseudomonadati</taxon>
        <taxon>Pseudomonadota</taxon>
        <taxon>Alphaproteobacteria</taxon>
        <taxon>Rhodospirillales</taxon>
        <taxon>Novispirillaceae</taxon>
        <taxon>Caenispirillum</taxon>
    </lineage>
</organism>
<dbReference type="STRING" id="1238182.C882_4124"/>
<dbReference type="Gene3D" id="2.60.120.200">
    <property type="match status" value="1"/>
</dbReference>
<dbReference type="EMBL" id="ANHY01000007">
    <property type="protein sequence ID" value="EKV30787.1"/>
    <property type="molecule type" value="Genomic_DNA"/>
</dbReference>
<keyword evidence="2" id="KW-0732">Signal</keyword>
<gene>
    <name evidence="4" type="ORF">C882_4124</name>
</gene>
<accession>K9GZR8</accession>
<evidence type="ECO:0000259" key="3">
    <source>
        <dbReference type="Pfam" id="PF21294"/>
    </source>
</evidence>
<name>K9GZR8_9PROT</name>
<dbReference type="eggNOG" id="ENOG502ZBB1">
    <property type="taxonomic scope" value="Bacteria"/>
</dbReference>
<evidence type="ECO:0000256" key="1">
    <source>
        <dbReference type="SAM" id="MobiDB-lite"/>
    </source>
</evidence>
<dbReference type="PATRIC" id="fig|1238182.3.peg.1786"/>
<evidence type="ECO:0000256" key="2">
    <source>
        <dbReference type="SAM" id="SignalP"/>
    </source>
</evidence>
<dbReference type="Pfam" id="PF21294">
    <property type="entry name" value="Polysacc_lyase_14"/>
    <property type="match status" value="1"/>
</dbReference>
<evidence type="ECO:0000313" key="5">
    <source>
        <dbReference type="Proteomes" id="UP000009881"/>
    </source>
</evidence>
<protein>
    <recommendedName>
        <fullName evidence="3">Polysaccharide lyase 14 domain-containing protein</fullName>
    </recommendedName>
</protein>
<dbReference type="Proteomes" id="UP000009881">
    <property type="component" value="Unassembled WGS sequence"/>
</dbReference>
<feature type="region of interest" description="Disordered" evidence="1">
    <location>
        <begin position="113"/>
        <end position="134"/>
    </location>
</feature>
<comment type="caution">
    <text evidence="4">The sequence shown here is derived from an EMBL/GenBank/DDBJ whole genome shotgun (WGS) entry which is preliminary data.</text>
</comment>
<evidence type="ECO:0000313" key="4">
    <source>
        <dbReference type="EMBL" id="EKV30787.1"/>
    </source>
</evidence>
<feature type="signal peptide" evidence="2">
    <location>
        <begin position="1"/>
        <end position="42"/>
    </location>
</feature>
<keyword evidence="5" id="KW-1185">Reference proteome</keyword>
<sequence>MPIMRHAVPTPRRNAASRVAGAFALAALVVSTTTALPAPAGAAKDLKATDPDAITKTPAVVACSVRYPLVADLTPAMAARNGKKAIREGFDSRKQWGTKKNVRVLRPRDSGIGEPALRVTYPKGTSSPSDNGKGGAGFYSAMEIPPGTDRACLRYKVRFPEGFEFVKGGKLPGLYGGKAPSGGDDVSGENGFSMRLMWREDGQGEVYEYVANKGEDTDYGLSVGRGLWTFPTGRWVTVEQEVILNDPDRADGIVRIWIDGKPILEQDDIAYRTEEGDAISGLMFSTFFGGSGKEWRTPREQHVDFGDFRLYAPTDADAADSRG</sequence>
<reference evidence="4 5" key="1">
    <citation type="journal article" date="2013" name="Genome Announc.">
        <title>Draft Genome Sequence of an Alphaproteobacterium, Caenispirillum salinarum AK4(T), Isolated from a Solar Saltern.</title>
        <authorList>
            <person name="Khatri I."/>
            <person name="Singh A."/>
            <person name="Korpole S."/>
            <person name="Pinnaka A.K."/>
            <person name="Subramanian S."/>
        </authorList>
    </citation>
    <scope>NUCLEOTIDE SEQUENCE [LARGE SCALE GENOMIC DNA]</scope>
    <source>
        <strain evidence="4 5">AK4</strain>
    </source>
</reference>
<dbReference type="InterPro" id="IPR048958">
    <property type="entry name" value="Polysacc_lyase_14"/>
</dbReference>
<feature type="domain" description="Polysaccharide lyase 14" evidence="3">
    <location>
        <begin position="113"/>
        <end position="308"/>
    </location>
</feature>